<dbReference type="Proteomes" id="UP001501057">
    <property type="component" value="Unassembled WGS sequence"/>
</dbReference>
<accession>A0ABP4VPY1</accession>
<dbReference type="Pfam" id="PF00326">
    <property type="entry name" value="Peptidase_S9"/>
    <property type="match status" value="1"/>
</dbReference>
<evidence type="ECO:0000259" key="6">
    <source>
        <dbReference type="Pfam" id="PF02897"/>
    </source>
</evidence>
<protein>
    <submittedName>
        <fullName evidence="7">S9 family peptidase</fullName>
    </submittedName>
</protein>
<organism evidence="7 8">
    <name type="scientific">Aeromicrobium alkaliterrae</name>
    <dbReference type="NCBI Taxonomy" id="302168"/>
    <lineage>
        <taxon>Bacteria</taxon>
        <taxon>Bacillati</taxon>
        <taxon>Actinomycetota</taxon>
        <taxon>Actinomycetes</taxon>
        <taxon>Propionibacteriales</taxon>
        <taxon>Nocardioidaceae</taxon>
        <taxon>Aeromicrobium</taxon>
    </lineage>
</organism>
<keyword evidence="3" id="KW-0378">Hydrolase</keyword>
<dbReference type="InterPro" id="IPR023302">
    <property type="entry name" value="Pept_S9A_N"/>
</dbReference>
<dbReference type="Gene3D" id="3.40.50.1820">
    <property type="entry name" value="alpha/beta hydrolase"/>
    <property type="match status" value="1"/>
</dbReference>
<evidence type="ECO:0000256" key="3">
    <source>
        <dbReference type="ARBA" id="ARBA00022801"/>
    </source>
</evidence>
<dbReference type="PANTHER" id="PTHR11757">
    <property type="entry name" value="PROTEASE FAMILY S9A OLIGOPEPTIDASE"/>
    <property type="match status" value="1"/>
</dbReference>
<evidence type="ECO:0000313" key="7">
    <source>
        <dbReference type="EMBL" id="GAA1732422.1"/>
    </source>
</evidence>
<dbReference type="InterPro" id="IPR051543">
    <property type="entry name" value="Serine_Peptidase_S9A"/>
</dbReference>
<dbReference type="InterPro" id="IPR002470">
    <property type="entry name" value="Peptidase_S9A"/>
</dbReference>
<sequence>MTGTPDAPVADVRPVVRRHHGDEFIDDYEWLRDVEDPDVLALLEAENGYTEARTAHLADLRETIFGEIKARTRETDLSVPVRHGDWWYFSRTVEGLSYAIRSRCPATPGDWTPPAVEAGIEAPGEHVLLDSNVLAEGHEFFALGAFSLTDDDTLLAYSTDLTGDERYTIRFKDLRTGEELADEIPGTSGGATWSAGGTHVFYSTVDDAWRPHRVWRHRLGTPVADDVLVHEETDERFFTGIGRTQSEKFLVIGASSKITSESRLLPADDPEGEFRVVLPRSTGVEYSVEHAVVGGDDVLLLLHNDGAPDFELVAVDLEPVLTSPLASARDGRVVVAADPGMRLEDVDVFARHLFVSYRRAALTRLGVLDIEATGFGPMREVPFEEELFSCGLGANAEWDQPLIRIGVGSFVTPSSVLDLDPDTFETHLRKQAEVLGGYDPADYVQHRTWATAEDGTLVPVSVVARADTPQDGTAPALLYGYGAYEISIDPGMSVARLSLLDRGFVFAVAHVRGGGEMGRAWYDDGKMAQKRNSFTDFVAAAHHLVAEGWTSHERLVAEGGSAGGLLMGAVANLAPDAFRGVLAAVPFVDALTTILDPSMPLTVIEWDEWGDPLHDADVYAYMKSYSPYENVQERPYPAILAVTSLQDTRVSVVEPAKWVARIRATTTGDAPILLKTEMHAGHGGVSGRYDSWRERAFELAWIIDTAAGAPASTS</sequence>
<dbReference type="InterPro" id="IPR001375">
    <property type="entry name" value="Peptidase_S9_cat"/>
</dbReference>
<dbReference type="PRINTS" id="PR00862">
    <property type="entry name" value="PROLIGOPTASE"/>
</dbReference>
<proteinExistence type="inferred from homology"/>
<keyword evidence="4" id="KW-0720">Serine protease</keyword>
<keyword evidence="2" id="KW-0645">Protease</keyword>
<evidence type="ECO:0000256" key="1">
    <source>
        <dbReference type="ARBA" id="ARBA00005228"/>
    </source>
</evidence>
<dbReference type="Pfam" id="PF02897">
    <property type="entry name" value="Peptidase_S9_N"/>
    <property type="match status" value="1"/>
</dbReference>
<comment type="similarity">
    <text evidence="1">Belongs to the peptidase S9A family.</text>
</comment>
<evidence type="ECO:0000313" key="8">
    <source>
        <dbReference type="Proteomes" id="UP001501057"/>
    </source>
</evidence>
<dbReference type="PROSITE" id="PS00708">
    <property type="entry name" value="PRO_ENDOPEP_SER"/>
    <property type="match status" value="1"/>
</dbReference>
<dbReference type="PANTHER" id="PTHR11757:SF19">
    <property type="entry name" value="PROLYL ENDOPEPTIDASE-LIKE"/>
    <property type="match status" value="1"/>
</dbReference>
<feature type="domain" description="Peptidase S9A N-terminal" evidence="6">
    <location>
        <begin position="9"/>
        <end position="431"/>
    </location>
</feature>
<evidence type="ECO:0000256" key="2">
    <source>
        <dbReference type="ARBA" id="ARBA00022670"/>
    </source>
</evidence>
<feature type="domain" description="Peptidase S9 prolyl oligopeptidase catalytic" evidence="5">
    <location>
        <begin position="495"/>
        <end position="704"/>
    </location>
</feature>
<evidence type="ECO:0000256" key="4">
    <source>
        <dbReference type="ARBA" id="ARBA00022825"/>
    </source>
</evidence>
<reference evidence="8" key="1">
    <citation type="journal article" date="2019" name="Int. J. Syst. Evol. Microbiol.">
        <title>The Global Catalogue of Microorganisms (GCM) 10K type strain sequencing project: providing services to taxonomists for standard genome sequencing and annotation.</title>
        <authorList>
            <consortium name="The Broad Institute Genomics Platform"/>
            <consortium name="The Broad Institute Genome Sequencing Center for Infectious Disease"/>
            <person name="Wu L."/>
            <person name="Ma J."/>
        </authorList>
    </citation>
    <scope>NUCLEOTIDE SEQUENCE [LARGE SCALE GENOMIC DNA]</scope>
    <source>
        <strain evidence="8">JCM 13518</strain>
    </source>
</reference>
<dbReference type="SUPFAM" id="SSF50993">
    <property type="entry name" value="Peptidase/esterase 'gauge' domain"/>
    <property type="match status" value="1"/>
</dbReference>
<name>A0ABP4VPY1_9ACTN</name>
<comment type="caution">
    <text evidence="7">The sequence shown here is derived from an EMBL/GenBank/DDBJ whole genome shotgun (WGS) entry which is preliminary data.</text>
</comment>
<gene>
    <name evidence="7" type="ORF">GCM10009710_11440</name>
</gene>
<dbReference type="EMBL" id="BAAAME010000002">
    <property type="protein sequence ID" value="GAA1732422.1"/>
    <property type="molecule type" value="Genomic_DNA"/>
</dbReference>
<dbReference type="InterPro" id="IPR002471">
    <property type="entry name" value="Pept_S9_AS"/>
</dbReference>
<dbReference type="Gene3D" id="2.130.10.120">
    <property type="entry name" value="Prolyl oligopeptidase, N-terminal domain"/>
    <property type="match status" value="1"/>
</dbReference>
<dbReference type="SUPFAM" id="SSF53474">
    <property type="entry name" value="alpha/beta-Hydrolases"/>
    <property type="match status" value="1"/>
</dbReference>
<dbReference type="InterPro" id="IPR029058">
    <property type="entry name" value="AB_hydrolase_fold"/>
</dbReference>
<keyword evidence="8" id="KW-1185">Reference proteome</keyword>
<dbReference type="RefSeq" id="WP_344198665.1">
    <property type="nucleotide sequence ID" value="NZ_BAAAME010000002.1"/>
</dbReference>
<evidence type="ECO:0000259" key="5">
    <source>
        <dbReference type="Pfam" id="PF00326"/>
    </source>
</evidence>